<proteinExistence type="inferred from homology"/>
<dbReference type="Proteomes" id="UP000218377">
    <property type="component" value="Unassembled WGS sequence"/>
</dbReference>
<evidence type="ECO:0000256" key="6">
    <source>
        <dbReference type="ARBA" id="ARBA00022960"/>
    </source>
</evidence>
<evidence type="ECO:0000256" key="2">
    <source>
        <dbReference type="ARBA" id="ARBA00004752"/>
    </source>
</evidence>
<dbReference type="InterPro" id="IPR001986">
    <property type="entry name" value="Enolpyruvate_Tfrase_dom"/>
</dbReference>
<dbReference type="PANTHER" id="PTHR43783">
    <property type="entry name" value="UDP-N-ACETYLGLUCOSAMINE 1-CARBOXYVINYLTRANSFERASE"/>
    <property type="match status" value="1"/>
</dbReference>
<dbReference type="InterPro" id="IPR013792">
    <property type="entry name" value="RNA3'P_cycl/enolpyr_Trfase_a/b"/>
</dbReference>
<dbReference type="NCBIfam" id="TIGR01072">
    <property type="entry name" value="murA"/>
    <property type="match status" value="1"/>
</dbReference>
<comment type="catalytic activity">
    <reaction evidence="14">
        <text>phosphoenolpyruvate + UDP-N-acetyl-alpha-D-glucosamine = UDP-N-acetyl-3-O-(1-carboxyvinyl)-alpha-D-glucosamine + phosphate</text>
        <dbReference type="Rhea" id="RHEA:18681"/>
        <dbReference type="ChEBI" id="CHEBI:43474"/>
        <dbReference type="ChEBI" id="CHEBI:57705"/>
        <dbReference type="ChEBI" id="CHEBI:58702"/>
        <dbReference type="ChEBI" id="CHEBI:68483"/>
        <dbReference type="EC" id="2.5.1.7"/>
    </reaction>
</comment>
<evidence type="ECO:0000256" key="11">
    <source>
        <dbReference type="ARBA" id="ARBA00038367"/>
    </source>
</evidence>
<evidence type="ECO:0000256" key="5">
    <source>
        <dbReference type="ARBA" id="ARBA00022679"/>
    </source>
</evidence>
<dbReference type="Pfam" id="PF00275">
    <property type="entry name" value="EPSP_synthase"/>
    <property type="match status" value="1"/>
</dbReference>
<protein>
    <recommendedName>
        <fullName evidence="13 15">UDP-N-acetylglucosamine 1-carboxyvinyltransferase</fullName>
        <ecNumber evidence="12 15">2.5.1.7</ecNumber>
    </recommendedName>
</protein>
<dbReference type="InterPro" id="IPR036968">
    <property type="entry name" value="Enolpyruvate_Tfrase_sf"/>
</dbReference>
<keyword evidence="4" id="KW-0132">Cell division</keyword>
<dbReference type="GO" id="GO:0008760">
    <property type="term" value="F:UDP-N-acetylglucosamine 1-carboxyvinyltransferase activity"/>
    <property type="evidence" value="ECO:0007669"/>
    <property type="project" value="UniProtKB-UniRule"/>
</dbReference>
<name>A0A2A3WYF4_BREAU</name>
<dbReference type="NCBIfam" id="NF006873">
    <property type="entry name" value="PRK09369.1"/>
    <property type="match status" value="1"/>
</dbReference>
<dbReference type="GO" id="GO:0008360">
    <property type="term" value="P:regulation of cell shape"/>
    <property type="evidence" value="ECO:0007669"/>
    <property type="project" value="UniProtKB-KW"/>
</dbReference>
<evidence type="ECO:0000256" key="14">
    <source>
        <dbReference type="ARBA" id="ARBA00047527"/>
    </source>
</evidence>
<dbReference type="CDD" id="cd01555">
    <property type="entry name" value="UdpNAET"/>
    <property type="match status" value="1"/>
</dbReference>
<reference evidence="16 17" key="1">
    <citation type="journal article" date="2017" name="Elife">
        <title>Extensive horizontal gene transfer in cheese-associated bacteria.</title>
        <authorList>
            <person name="Bonham K.S."/>
            <person name="Wolfe B.E."/>
            <person name="Dutton R.J."/>
        </authorList>
    </citation>
    <scope>NUCLEOTIDE SEQUENCE [LARGE SCALE GENOMIC DNA]</scope>
    <source>
        <strain evidence="16 17">JB5</strain>
    </source>
</reference>
<evidence type="ECO:0000256" key="4">
    <source>
        <dbReference type="ARBA" id="ARBA00022618"/>
    </source>
</evidence>
<keyword evidence="9" id="KW-0961">Cell wall biogenesis/degradation</keyword>
<keyword evidence="3" id="KW-0963">Cytoplasm</keyword>
<dbReference type="EC" id="2.5.1.7" evidence="12 15"/>
<comment type="caution">
    <text evidence="16">The sequence shown here is derived from an EMBL/GenBank/DDBJ whole genome shotgun (WGS) entry which is preliminary data.</text>
</comment>
<comment type="function">
    <text evidence="10">Cell wall formation. Adds enolpyruvyl to UDP-N-acetylglucosamine.</text>
</comment>
<dbReference type="GO" id="GO:0009252">
    <property type="term" value="P:peptidoglycan biosynthetic process"/>
    <property type="evidence" value="ECO:0007669"/>
    <property type="project" value="UniProtKB-UniRule"/>
</dbReference>
<comment type="pathway">
    <text evidence="2">Cell wall biogenesis; peptidoglycan biosynthesis.</text>
</comment>
<dbReference type="SUPFAM" id="SSF55205">
    <property type="entry name" value="EPT/RTPC-like"/>
    <property type="match status" value="1"/>
</dbReference>
<evidence type="ECO:0000256" key="8">
    <source>
        <dbReference type="ARBA" id="ARBA00023306"/>
    </source>
</evidence>
<keyword evidence="7" id="KW-0573">Peptidoglycan synthesis</keyword>
<dbReference type="GO" id="GO:0005737">
    <property type="term" value="C:cytoplasm"/>
    <property type="evidence" value="ECO:0007669"/>
    <property type="project" value="UniProtKB-SubCell"/>
</dbReference>
<dbReference type="EMBL" id="NRGX01000001">
    <property type="protein sequence ID" value="PCC17154.1"/>
    <property type="molecule type" value="Genomic_DNA"/>
</dbReference>
<comment type="similarity">
    <text evidence="11">Belongs to the EPSP synthase family. MurA subfamily.</text>
</comment>
<dbReference type="InterPro" id="IPR050068">
    <property type="entry name" value="MurA_subfamily"/>
</dbReference>
<evidence type="ECO:0000256" key="9">
    <source>
        <dbReference type="ARBA" id="ARBA00023316"/>
    </source>
</evidence>
<evidence type="ECO:0000313" key="17">
    <source>
        <dbReference type="Proteomes" id="UP000218377"/>
    </source>
</evidence>
<gene>
    <name evidence="16" type="primary">murA</name>
    <name evidence="16" type="ORF">CIK79_01865</name>
</gene>
<evidence type="ECO:0000256" key="12">
    <source>
        <dbReference type="ARBA" id="ARBA00039108"/>
    </source>
</evidence>
<keyword evidence="8" id="KW-0131">Cell cycle</keyword>
<keyword evidence="6" id="KW-0133">Cell shape</keyword>
<dbReference type="GO" id="GO:0071555">
    <property type="term" value="P:cell wall organization"/>
    <property type="evidence" value="ECO:0007669"/>
    <property type="project" value="UniProtKB-KW"/>
</dbReference>
<evidence type="ECO:0000256" key="13">
    <source>
        <dbReference type="ARBA" id="ARBA00039754"/>
    </source>
</evidence>
<sequence length="438" mass="46907">MLEVRGGNPLGGTVQVRGAKNLVPKAMAAALLGETPSVLRGVPQIRDVEIVTGLLELHGVRVTPGSDGDLSDGELHLDPSDMAQGSIVDIDAHAGSSRIPILFCGPLLHSLGQAFIPDLGGCHIGDRPINFHLDVLRQFGAEVDKTSGGIMLTTRGRLQGTKVELPFPSVGATEQVLLTAVRAEGVTELRNAAIEPEIMDLIALLQKMGAIITVDTDRVVRIEGVDSLRGFIHRALPDRNETASWASAALATGGDIFVEGASQPELITFLNVFRRIGGEFEVEETGIRFRHPGGKLTSFALETDVHPGFMTDWQQPLVVAMTQAEGLSIIHETVYENRFGFTHALGEMGAQIQLYRECLGGTPCRFGRRNYQHSAVVSGPTELTGTRIDVPDLRGGFSHLIAALAARGTSQVHGIELINRGYENFLDKLIGLGAEVAA</sequence>
<dbReference type="InterPro" id="IPR005750">
    <property type="entry name" value="UDP_GlcNAc_COvinyl_MurA"/>
</dbReference>
<accession>A0A2A3WYF4</accession>
<evidence type="ECO:0000256" key="1">
    <source>
        <dbReference type="ARBA" id="ARBA00004496"/>
    </source>
</evidence>
<dbReference type="GO" id="GO:0051301">
    <property type="term" value="P:cell division"/>
    <property type="evidence" value="ECO:0007669"/>
    <property type="project" value="UniProtKB-KW"/>
</dbReference>
<evidence type="ECO:0000256" key="7">
    <source>
        <dbReference type="ARBA" id="ARBA00022984"/>
    </source>
</evidence>
<keyword evidence="5 16" id="KW-0808">Transferase</keyword>
<dbReference type="PANTHER" id="PTHR43783:SF1">
    <property type="entry name" value="UDP-N-ACETYLGLUCOSAMINE 1-CARBOXYVINYLTRANSFERASE"/>
    <property type="match status" value="1"/>
</dbReference>
<comment type="subcellular location">
    <subcellularLocation>
        <location evidence="1">Cytoplasm</location>
    </subcellularLocation>
</comment>
<evidence type="ECO:0000256" key="3">
    <source>
        <dbReference type="ARBA" id="ARBA00022490"/>
    </source>
</evidence>
<dbReference type="Gene3D" id="3.65.10.10">
    <property type="entry name" value="Enolpyruvate transferase domain"/>
    <property type="match status" value="2"/>
</dbReference>
<dbReference type="GO" id="GO:0019277">
    <property type="term" value="P:UDP-N-acetylgalactosamine biosynthetic process"/>
    <property type="evidence" value="ECO:0007669"/>
    <property type="project" value="InterPro"/>
</dbReference>
<dbReference type="RefSeq" id="WP_096157264.1">
    <property type="nucleotide sequence ID" value="NZ_JBQDTZ010000006.1"/>
</dbReference>
<organism evidence="16 17">
    <name type="scientific">Brevibacterium aurantiacum</name>
    <dbReference type="NCBI Taxonomy" id="273384"/>
    <lineage>
        <taxon>Bacteria</taxon>
        <taxon>Bacillati</taxon>
        <taxon>Actinomycetota</taxon>
        <taxon>Actinomycetes</taxon>
        <taxon>Micrococcales</taxon>
        <taxon>Brevibacteriaceae</taxon>
        <taxon>Brevibacterium</taxon>
    </lineage>
</organism>
<evidence type="ECO:0000313" key="16">
    <source>
        <dbReference type="EMBL" id="PCC17154.1"/>
    </source>
</evidence>
<dbReference type="AlphaFoldDB" id="A0A2A3WYF4"/>
<evidence type="ECO:0000256" key="10">
    <source>
        <dbReference type="ARBA" id="ARBA00037534"/>
    </source>
</evidence>
<evidence type="ECO:0000256" key="15">
    <source>
        <dbReference type="NCBIfam" id="TIGR01072"/>
    </source>
</evidence>